<evidence type="ECO:0000313" key="2">
    <source>
        <dbReference type="EMBL" id="AYK15062.1"/>
    </source>
</evidence>
<dbReference type="EMBL" id="CP032683">
    <property type="protein sequence ID" value="AYK15062.1"/>
    <property type="molecule type" value="Genomic_DNA"/>
</dbReference>
<feature type="transmembrane region" description="Helical" evidence="1">
    <location>
        <begin position="156"/>
        <end position="174"/>
    </location>
</feature>
<evidence type="ECO:0000256" key="1">
    <source>
        <dbReference type="SAM" id="Phobius"/>
    </source>
</evidence>
<dbReference type="InterPro" id="IPR012874">
    <property type="entry name" value="DUF1673_METspp"/>
</dbReference>
<feature type="transmembrane region" description="Helical" evidence="1">
    <location>
        <begin position="94"/>
        <end position="114"/>
    </location>
</feature>
<dbReference type="KEGG" id="mfz:AOB57_007470"/>
<proteinExistence type="predicted"/>
<keyword evidence="1" id="KW-0812">Transmembrane</keyword>
<sequence length="250" mass="29316">MSIKATAFEQIKKLLGWCPMKDYLKKDGQEGCFPEFKLENRNIQLVPSSLGLHESGILKVRASLFDGGWVLWILIITFFTIIVSLFFWTCIPEGSYLVIFSGLIMFLMPLMLFLNHPNTASVIPGKIMIKKPMRKLVVIKKEEIKQISVKRTGNRFGCWLIRLIYVIWIPLYFKKEIMTTLYDLKMLFPDYIELSQFLRQLALLTMFFIMFYNSELVAPYQQALEVTTNSNLRIWLYTEEPEKLTTILRN</sequence>
<feature type="transmembrane region" description="Helical" evidence="1">
    <location>
        <begin position="194"/>
        <end position="212"/>
    </location>
</feature>
<organism evidence="2 3">
    <name type="scientific">Methanosarcina flavescens</name>
    <dbReference type="NCBI Taxonomy" id="1715806"/>
    <lineage>
        <taxon>Archaea</taxon>
        <taxon>Methanobacteriati</taxon>
        <taxon>Methanobacteriota</taxon>
        <taxon>Stenosarchaea group</taxon>
        <taxon>Methanomicrobia</taxon>
        <taxon>Methanosarcinales</taxon>
        <taxon>Methanosarcinaceae</taxon>
        <taxon>Methanosarcina</taxon>
    </lineage>
</organism>
<gene>
    <name evidence="2" type="ORF">AOB57_007470</name>
</gene>
<keyword evidence="3" id="KW-1185">Reference proteome</keyword>
<evidence type="ECO:0000313" key="3">
    <source>
        <dbReference type="Proteomes" id="UP000053087"/>
    </source>
</evidence>
<protein>
    <submittedName>
        <fullName evidence="2">DUF1673 family protein</fullName>
    </submittedName>
</protein>
<name>A0A660HS63_9EURY</name>
<dbReference type="RefSeq" id="WP_054299692.1">
    <property type="nucleotide sequence ID" value="NZ_CP032683.1"/>
</dbReference>
<reference evidence="2 3" key="1">
    <citation type="journal article" date="2016" name="Int. J. Syst. Evol. Microbiol.">
        <title>Methanosarcina flavescens sp. nov., a methanogenic archaeon isolated from a full-scale anaerobic digester.</title>
        <authorList>
            <person name="Kern T."/>
            <person name="Fischer M.A."/>
            <person name="Deppenmeier U."/>
            <person name="Schmitz R.A."/>
            <person name="Rother M."/>
        </authorList>
    </citation>
    <scope>NUCLEOTIDE SEQUENCE [LARGE SCALE GENOMIC DNA]</scope>
    <source>
        <strain evidence="2 3">E03.2</strain>
    </source>
</reference>
<dbReference type="Proteomes" id="UP000053087">
    <property type="component" value="Chromosome"/>
</dbReference>
<dbReference type="OrthoDB" id="132871at2157"/>
<keyword evidence="1" id="KW-0472">Membrane</keyword>
<dbReference type="GeneID" id="53687945"/>
<accession>A0A660HS63</accession>
<dbReference type="AlphaFoldDB" id="A0A660HS63"/>
<keyword evidence="1" id="KW-1133">Transmembrane helix</keyword>
<dbReference type="Pfam" id="PF07895">
    <property type="entry name" value="DUF1673"/>
    <property type="match status" value="1"/>
</dbReference>
<feature type="transmembrane region" description="Helical" evidence="1">
    <location>
        <begin position="69"/>
        <end position="88"/>
    </location>
</feature>